<keyword evidence="2" id="KW-0812">Transmembrane</keyword>
<keyword evidence="2" id="KW-0732">Signal</keyword>
<accession>A0ABS8D9T5</accession>
<evidence type="ECO:0000256" key="2">
    <source>
        <dbReference type="RuleBase" id="RU362097"/>
    </source>
</evidence>
<comment type="caution">
    <text evidence="4">The sequence shown here is derived from an EMBL/GenBank/DDBJ whole genome shotgun (WGS) entry which is preliminary data.</text>
</comment>
<comment type="similarity">
    <text evidence="1 2">Belongs to the outer membrane factor (OMF) (TC 1.B.17) family.</text>
</comment>
<keyword evidence="5" id="KW-1185">Reference proteome</keyword>
<dbReference type="SUPFAM" id="SSF56954">
    <property type="entry name" value="Outer membrane efflux proteins (OEP)"/>
    <property type="match status" value="1"/>
</dbReference>
<name>A0ABS8D9T5_9NEIS</name>
<reference evidence="4" key="1">
    <citation type="submission" date="2021-10" db="EMBL/GenBank/DDBJ databases">
        <title>The complete genome sequence of Leeia sp. TBRC 13508.</title>
        <authorList>
            <person name="Charoenyingcharoen P."/>
            <person name="Yukphan P."/>
        </authorList>
    </citation>
    <scope>NUCLEOTIDE SEQUENCE</scope>
    <source>
        <strain evidence="4">TBRC 13508</strain>
    </source>
</reference>
<dbReference type="NCBIfam" id="TIGR01845">
    <property type="entry name" value="outer_NodT"/>
    <property type="match status" value="1"/>
</dbReference>
<organism evidence="4 5">
    <name type="scientific">Leeia speluncae</name>
    <dbReference type="NCBI Taxonomy" id="2884804"/>
    <lineage>
        <taxon>Bacteria</taxon>
        <taxon>Pseudomonadati</taxon>
        <taxon>Pseudomonadota</taxon>
        <taxon>Betaproteobacteria</taxon>
        <taxon>Neisseriales</taxon>
        <taxon>Leeiaceae</taxon>
        <taxon>Leeia</taxon>
    </lineage>
</organism>
<keyword evidence="2" id="KW-0564">Palmitate</keyword>
<evidence type="ECO:0000256" key="3">
    <source>
        <dbReference type="SAM" id="Coils"/>
    </source>
</evidence>
<feature type="signal peptide" evidence="2">
    <location>
        <begin position="1"/>
        <end position="26"/>
    </location>
</feature>
<protein>
    <submittedName>
        <fullName evidence="4">TolC family protein</fullName>
    </submittedName>
</protein>
<sequence length="493" mass="54340">MISMWHTALKRPISVISVGLVSSLLAACASQSVSDILEANLSAPSLAAQQRYLAEHPELKTTAKKAAWWHVFNDETLNQLVDRAIRQNLDLKLAFSKIDESRAILGWRQSANEPQVAFNASYARAALSEYNPLVKLGAPTTPTDTWATNFSASWELDLWGYKDALEKAANARLLATELDAYYAQTILVSELTKQYQSYRWVQKQLSLLNEKRKLIEAQSRLSQSRIQNGVTTSQEQDQWIAAKAELTASINNLQHQENQYKNALTALIGEAPHSLDDLLMASSTMSQSRELAVGIPSEWVSKRPDVLRAEAQLRASLADTDAANADFYPRISLVGTVGVQAFDRTDLGNWNARHYAIGPTFHLPIFDGGRLKTNLAISEVHQKQAAINYQKTVLNAWHEVDDALDSYHVSIENLSTLENSLAAKQHALQMAKRNVQQGAQPVSAILNSQNAVLDTEILLNAAKLNQQLSINALYRAIGGSVAGENLTTAKVAS</sequence>
<evidence type="ECO:0000256" key="1">
    <source>
        <dbReference type="ARBA" id="ARBA00007613"/>
    </source>
</evidence>
<feature type="coiled-coil region" evidence="3">
    <location>
        <begin position="243"/>
        <end position="270"/>
    </location>
</feature>
<proteinExistence type="inferred from homology"/>
<keyword evidence="2" id="KW-0472">Membrane</keyword>
<dbReference type="InterPro" id="IPR003423">
    <property type="entry name" value="OMP_efflux"/>
</dbReference>
<dbReference type="RefSeq" id="WP_227181710.1">
    <property type="nucleotide sequence ID" value="NZ_JAJBZT010000010.1"/>
</dbReference>
<evidence type="ECO:0000313" key="4">
    <source>
        <dbReference type="EMBL" id="MCB6184892.1"/>
    </source>
</evidence>
<evidence type="ECO:0000313" key="5">
    <source>
        <dbReference type="Proteomes" id="UP001165395"/>
    </source>
</evidence>
<dbReference type="Pfam" id="PF02321">
    <property type="entry name" value="OEP"/>
    <property type="match status" value="2"/>
</dbReference>
<gene>
    <name evidence="4" type="ORF">LIN78_15195</name>
</gene>
<dbReference type="EMBL" id="JAJBZT010000010">
    <property type="protein sequence ID" value="MCB6184892.1"/>
    <property type="molecule type" value="Genomic_DNA"/>
</dbReference>
<keyword evidence="3" id="KW-0175">Coiled coil</keyword>
<dbReference type="PANTHER" id="PTHR30203">
    <property type="entry name" value="OUTER MEMBRANE CATION EFFLUX PROTEIN"/>
    <property type="match status" value="1"/>
</dbReference>
<dbReference type="PANTHER" id="PTHR30203:SF25">
    <property type="entry name" value="OUTER MEMBRANE PROTEIN-RELATED"/>
    <property type="match status" value="1"/>
</dbReference>
<dbReference type="InterPro" id="IPR010131">
    <property type="entry name" value="MdtP/NodT-like"/>
</dbReference>
<comment type="subcellular location">
    <subcellularLocation>
        <location evidence="2">Cell membrane</location>
        <topology evidence="2">Lipid-anchor</topology>
    </subcellularLocation>
</comment>
<feature type="chain" id="PRO_5045011673" evidence="2">
    <location>
        <begin position="27"/>
        <end position="493"/>
    </location>
</feature>
<keyword evidence="2" id="KW-1134">Transmembrane beta strand</keyword>
<dbReference type="Gene3D" id="1.20.1600.10">
    <property type="entry name" value="Outer membrane efflux proteins (OEP)"/>
    <property type="match status" value="1"/>
</dbReference>
<dbReference type="Gene3D" id="2.20.200.10">
    <property type="entry name" value="Outer membrane efflux proteins (OEP)"/>
    <property type="match status" value="1"/>
</dbReference>
<dbReference type="Proteomes" id="UP001165395">
    <property type="component" value="Unassembled WGS sequence"/>
</dbReference>
<keyword evidence="2" id="KW-0449">Lipoprotein</keyword>